<dbReference type="Gene3D" id="1.10.20.60">
    <property type="entry name" value="Glu-tRNAGln amidotransferase C subunit, N-terminal domain"/>
    <property type="match status" value="1"/>
</dbReference>
<name>A0A9X2HBK4_9MICC</name>
<dbReference type="PANTHER" id="PTHR15004">
    <property type="entry name" value="GLUTAMYL-TRNA(GLN) AMIDOTRANSFERASE SUBUNIT C, MITOCHONDRIAL"/>
    <property type="match status" value="1"/>
</dbReference>
<dbReference type="AlphaFoldDB" id="A0A9X2HBK4"/>
<dbReference type="Proteomes" id="UP001139502">
    <property type="component" value="Unassembled WGS sequence"/>
</dbReference>
<dbReference type="EMBL" id="JANAFB010000005">
    <property type="protein sequence ID" value="MCP3425105.1"/>
    <property type="molecule type" value="Genomic_DNA"/>
</dbReference>
<dbReference type="InterPro" id="IPR036113">
    <property type="entry name" value="Asp/Glu-ADT_sf_sub_c"/>
</dbReference>
<dbReference type="PANTHER" id="PTHR15004:SF0">
    <property type="entry name" value="GLUTAMYL-TRNA(GLN) AMIDOTRANSFERASE SUBUNIT C, MITOCHONDRIAL"/>
    <property type="match status" value="1"/>
</dbReference>
<dbReference type="RefSeq" id="WP_254165133.1">
    <property type="nucleotide sequence ID" value="NZ_JANAFB010000005.1"/>
</dbReference>
<reference evidence="2" key="1">
    <citation type="submission" date="2022-06" db="EMBL/GenBank/DDBJ databases">
        <title>Rothia sp. isolated from sandalwood seedling.</title>
        <authorList>
            <person name="Tuikhar N."/>
            <person name="Kirdat K."/>
            <person name="Thorat V."/>
            <person name="Swetha P."/>
            <person name="Padma S."/>
            <person name="Sundararaj R."/>
            <person name="Yadav A."/>
        </authorList>
    </citation>
    <scope>NUCLEOTIDE SEQUENCE</scope>
    <source>
        <strain evidence="2">AR01</strain>
    </source>
</reference>
<dbReference type="HAMAP" id="MF_00122">
    <property type="entry name" value="GatC"/>
    <property type="match status" value="1"/>
</dbReference>
<proteinExistence type="inferred from homology"/>
<dbReference type="GO" id="GO:0050567">
    <property type="term" value="F:glutaminyl-tRNA synthase (glutamine-hydrolyzing) activity"/>
    <property type="evidence" value="ECO:0007669"/>
    <property type="project" value="UniProtKB-UniRule"/>
</dbReference>
<dbReference type="InterPro" id="IPR003837">
    <property type="entry name" value="GatC"/>
</dbReference>
<comment type="function">
    <text evidence="1">Allows the formation of correctly charged Asn-tRNA(Asn) or Gln-tRNA(Gln) through the transamidation of misacylated Asp-tRNA(Asn) or Glu-tRNA(Gln) in organisms which lack either or both of asparaginyl-tRNA or glutaminyl-tRNA synthetases. The reaction takes place in the presence of glutamine and ATP through an activated phospho-Asp-tRNA(Asn) or phospho-Glu-tRNA(Gln).</text>
</comment>
<dbReference type="Pfam" id="PF02686">
    <property type="entry name" value="GatC"/>
    <property type="match status" value="1"/>
</dbReference>
<keyword evidence="1" id="KW-0648">Protein biosynthesis</keyword>
<dbReference type="NCBIfam" id="TIGR00135">
    <property type="entry name" value="gatC"/>
    <property type="match status" value="1"/>
</dbReference>
<gene>
    <name evidence="1 2" type="primary">gatC</name>
    <name evidence="2" type="ORF">NBM05_03440</name>
</gene>
<keyword evidence="3" id="KW-1185">Reference proteome</keyword>
<accession>A0A9X2HBK4</accession>
<evidence type="ECO:0000256" key="1">
    <source>
        <dbReference type="HAMAP-Rule" id="MF_00122"/>
    </source>
</evidence>
<dbReference type="GO" id="GO:0006450">
    <property type="term" value="P:regulation of translational fidelity"/>
    <property type="evidence" value="ECO:0007669"/>
    <property type="project" value="InterPro"/>
</dbReference>
<organism evidence="2 3">
    <name type="scientific">Rothia santali</name>
    <dbReference type="NCBI Taxonomy" id="2949643"/>
    <lineage>
        <taxon>Bacteria</taxon>
        <taxon>Bacillati</taxon>
        <taxon>Actinomycetota</taxon>
        <taxon>Actinomycetes</taxon>
        <taxon>Micrococcales</taxon>
        <taxon>Micrococcaceae</taxon>
        <taxon>Rothia</taxon>
    </lineage>
</organism>
<evidence type="ECO:0000313" key="2">
    <source>
        <dbReference type="EMBL" id="MCP3425105.1"/>
    </source>
</evidence>
<dbReference type="GO" id="GO:0006412">
    <property type="term" value="P:translation"/>
    <property type="evidence" value="ECO:0007669"/>
    <property type="project" value="UniProtKB-UniRule"/>
</dbReference>
<comment type="catalytic activity">
    <reaction evidence="1">
        <text>L-glutamyl-tRNA(Gln) + L-glutamine + ATP + H2O = L-glutaminyl-tRNA(Gln) + L-glutamate + ADP + phosphate + H(+)</text>
        <dbReference type="Rhea" id="RHEA:17521"/>
        <dbReference type="Rhea" id="RHEA-COMP:9681"/>
        <dbReference type="Rhea" id="RHEA-COMP:9684"/>
        <dbReference type="ChEBI" id="CHEBI:15377"/>
        <dbReference type="ChEBI" id="CHEBI:15378"/>
        <dbReference type="ChEBI" id="CHEBI:29985"/>
        <dbReference type="ChEBI" id="CHEBI:30616"/>
        <dbReference type="ChEBI" id="CHEBI:43474"/>
        <dbReference type="ChEBI" id="CHEBI:58359"/>
        <dbReference type="ChEBI" id="CHEBI:78520"/>
        <dbReference type="ChEBI" id="CHEBI:78521"/>
        <dbReference type="ChEBI" id="CHEBI:456216"/>
    </reaction>
</comment>
<comment type="catalytic activity">
    <reaction evidence="1">
        <text>L-aspartyl-tRNA(Asn) + L-glutamine + ATP + H2O = L-asparaginyl-tRNA(Asn) + L-glutamate + ADP + phosphate + 2 H(+)</text>
        <dbReference type="Rhea" id="RHEA:14513"/>
        <dbReference type="Rhea" id="RHEA-COMP:9674"/>
        <dbReference type="Rhea" id="RHEA-COMP:9677"/>
        <dbReference type="ChEBI" id="CHEBI:15377"/>
        <dbReference type="ChEBI" id="CHEBI:15378"/>
        <dbReference type="ChEBI" id="CHEBI:29985"/>
        <dbReference type="ChEBI" id="CHEBI:30616"/>
        <dbReference type="ChEBI" id="CHEBI:43474"/>
        <dbReference type="ChEBI" id="CHEBI:58359"/>
        <dbReference type="ChEBI" id="CHEBI:78515"/>
        <dbReference type="ChEBI" id="CHEBI:78516"/>
        <dbReference type="ChEBI" id="CHEBI:456216"/>
    </reaction>
</comment>
<keyword evidence="1" id="KW-0067">ATP-binding</keyword>
<sequence>MSAISRDQVAHLANLARIEMNDRELDHMAAELDVIVEAVRSVSEAPIQDVPPTSHPIAMSNVLRDDVVEDGLTSEEALLNAPDAEDGQFKVPAILNED</sequence>
<comment type="subunit">
    <text evidence="1">Heterotrimer of A, B and C subunits.</text>
</comment>
<dbReference type="GO" id="GO:0005524">
    <property type="term" value="F:ATP binding"/>
    <property type="evidence" value="ECO:0007669"/>
    <property type="project" value="UniProtKB-KW"/>
</dbReference>
<dbReference type="EC" id="6.3.5.-" evidence="1"/>
<protein>
    <recommendedName>
        <fullName evidence="1">Aspartyl/glutamyl-tRNA(Asn/Gln) amidotransferase subunit C</fullName>
        <shortName evidence="1">Asp/Glu-ADT subunit C</shortName>
        <ecNumber evidence="1">6.3.5.-</ecNumber>
    </recommendedName>
</protein>
<keyword evidence="1" id="KW-0547">Nucleotide-binding</keyword>
<comment type="similarity">
    <text evidence="1">Belongs to the GatC family.</text>
</comment>
<keyword evidence="1" id="KW-0436">Ligase</keyword>
<dbReference type="GO" id="GO:0070681">
    <property type="term" value="P:glutaminyl-tRNAGln biosynthesis via transamidation"/>
    <property type="evidence" value="ECO:0007669"/>
    <property type="project" value="TreeGrafter"/>
</dbReference>
<comment type="caution">
    <text evidence="2">The sequence shown here is derived from an EMBL/GenBank/DDBJ whole genome shotgun (WGS) entry which is preliminary data.</text>
</comment>
<dbReference type="SUPFAM" id="SSF141000">
    <property type="entry name" value="Glu-tRNAGln amidotransferase C subunit"/>
    <property type="match status" value="1"/>
</dbReference>
<evidence type="ECO:0000313" key="3">
    <source>
        <dbReference type="Proteomes" id="UP001139502"/>
    </source>
</evidence>